<proteinExistence type="inferred from homology"/>
<evidence type="ECO:0000256" key="1">
    <source>
        <dbReference type="ARBA" id="ARBA00007125"/>
    </source>
</evidence>
<gene>
    <name evidence="4" type="ORF">SAMN05421734_10430</name>
</gene>
<evidence type="ECO:0000313" key="4">
    <source>
        <dbReference type="EMBL" id="SDC05690.1"/>
    </source>
</evidence>
<feature type="domain" description="Ppx/GppA phosphatase N-terminal" evidence="2">
    <location>
        <begin position="22"/>
        <end position="305"/>
    </location>
</feature>
<dbReference type="EMBL" id="FMYI01000004">
    <property type="protein sequence ID" value="SDC05690.1"/>
    <property type="molecule type" value="Genomic_DNA"/>
</dbReference>
<dbReference type="CDD" id="cd24052">
    <property type="entry name" value="ASKHA_NBD_HpPPX-GppA-like"/>
    <property type="match status" value="1"/>
</dbReference>
<dbReference type="STRING" id="1612202.SAMN05421734_10430"/>
<dbReference type="PANTHER" id="PTHR30005:SF0">
    <property type="entry name" value="RETROGRADE REGULATION PROTEIN 2"/>
    <property type="match status" value="1"/>
</dbReference>
<dbReference type="RefSeq" id="WP_090794893.1">
    <property type="nucleotide sequence ID" value="NZ_FMYI01000004.1"/>
</dbReference>
<dbReference type="InterPro" id="IPR003695">
    <property type="entry name" value="Ppx_GppA_N"/>
</dbReference>
<dbReference type="Gene3D" id="3.30.420.40">
    <property type="match status" value="1"/>
</dbReference>
<protein>
    <submittedName>
        <fullName evidence="4">Exopolyphosphatase / guanosine-5'-triphosphate,3'-diphosphate pyrophosphatase</fullName>
    </submittedName>
</protein>
<evidence type="ECO:0000259" key="2">
    <source>
        <dbReference type="Pfam" id="PF02541"/>
    </source>
</evidence>
<dbReference type="InterPro" id="IPR048950">
    <property type="entry name" value="Ppx_GppA_C"/>
</dbReference>
<dbReference type="OrthoDB" id="9807195at2"/>
<comment type="similarity">
    <text evidence="1">Belongs to the GppA/Ppx family.</text>
</comment>
<organism evidence="4 5">
    <name type="scientific">Pelagirhabdus alkalitolerans</name>
    <dbReference type="NCBI Taxonomy" id="1612202"/>
    <lineage>
        <taxon>Bacteria</taxon>
        <taxon>Bacillati</taxon>
        <taxon>Bacillota</taxon>
        <taxon>Bacilli</taxon>
        <taxon>Bacillales</taxon>
        <taxon>Bacillaceae</taxon>
        <taxon>Pelagirhabdus</taxon>
    </lineage>
</organism>
<accession>A0A1G6IH07</accession>
<dbReference type="SUPFAM" id="SSF109604">
    <property type="entry name" value="HD-domain/PDEase-like"/>
    <property type="match status" value="1"/>
</dbReference>
<keyword evidence="5" id="KW-1185">Reference proteome</keyword>
<dbReference type="InterPro" id="IPR050273">
    <property type="entry name" value="GppA/Ppx_hydrolase"/>
</dbReference>
<dbReference type="SUPFAM" id="SSF53067">
    <property type="entry name" value="Actin-like ATPase domain"/>
    <property type="match status" value="2"/>
</dbReference>
<dbReference type="Proteomes" id="UP000242949">
    <property type="component" value="Unassembled WGS sequence"/>
</dbReference>
<dbReference type="Gene3D" id="3.30.420.150">
    <property type="entry name" value="Exopolyphosphatase. Domain 2"/>
    <property type="match status" value="1"/>
</dbReference>
<dbReference type="Pfam" id="PF02541">
    <property type="entry name" value="Ppx-GppA"/>
    <property type="match status" value="1"/>
</dbReference>
<dbReference type="Gene3D" id="1.10.3210.10">
    <property type="entry name" value="Hypothetical protein af1432"/>
    <property type="match status" value="1"/>
</dbReference>
<dbReference type="Pfam" id="PF21447">
    <property type="entry name" value="Ppx-GppA_III"/>
    <property type="match status" value="1"/>
</dbReference>
<sequence length="512" mass="59240">MNQAKNYYALIDIGSNTMRLVIYEQEASRRLKEVENVKVVARLRNHLNADNDLTERGQAILIDTLSDFSSVLNVYPLQQFTCIATAAIRQANNQTQLVKRVKDELGWDMRILSEAEEAYYGYLAVVNSTSINEGITVDMGGGSTEVTYFKNRDILFSHSFPFGTLTLDQLISDQDSKETNNQRIKDFVYEQFATLDWLKDRHVPIIGIGGSARNLAQIDQHDKAYPMAGLHQYEMNQDDILRVFHYLNPLSLKKRQKVEGLSKDRADIIIPAILTFNCLYEYTKATQFILSQKGLRDGVNYYFLLNNQQKPLFPNVLEDSMQELVNDYELNMRQISHVQSLGRMFFDTITRAEINDFSPNDWTLLKRASYVYNLGHYIDAESSAQHSFYLLANRTIDGLMHDEKLKVALVASFKNKTVFKQFIHPYKSWLTKTERKKLQHLGALLKFIYALDATKRQAIDSMDIVIEHKTIQITFYHTKTVTPEAYQIEKQKKHLEKALKRTIKYDFVKTSL</sequence>
<feature type="domain" description="Ppx/GppA phosphatase C-terminal" evidence="3">
    <location>
        <begin position="318"/>
        <end position="474"/>
    </location>
</feature>
<dbReference type="PANTHER" id="PTHR30005">
    <property type="entry name" value="EXOPOLYPHOSPHATASE"/>
    <property type="match status" value="1"/>
</dbReference>
<dbReference type="InterPro" id="IPR043129">
    <property type="entry name" value="ATPase_NBD"/>
</dbReference>
<dbReference type="AlphaFoldDB" id="A0A1G6IH07"/>
<name>A0A1G6IH07_9BACI</name>
<evidence type="ECO:0000259" key="3">
    <source>
        <dbReference type="Pfam" id="PF21447"/>
    </source>
</evidence>
<evidence type="ECO:0000313" key="5">
    <source>
        <dbReference type="Proteomes" id="UP000242949"/>
    </source>
</evidence>
<reference evidence="5" key="1">
    <citation type="submission" date="2016-09" db="EMBL/GenBank/DDBJ databases">
        <authorList>
            <person name="Varghese N."/>
            <person name="Submissions S."/>
        </authorList>
    </citation>
    <scope>NUCLEOTIDE SEQUENCE [LARGE SCALE GENOMIC DNA]</scope>
    <source>
        <strain evidence="5">S5</strain>
    </source>
</reference>
<dbReference type="GO" id="GO:0006357">
    <property type="term" value="P:regulation of transcription by RNA polymerase II"/>
    <property type="evidence" value="ECO:0007669"/>
    <property type="project" value="TreeGrafter"/>
</dbReference>